<evidence type="ECO:0000313" key="5">
    <source>
        <dbReference type="Proteomes" id="UP000469430"/>
    </source>
</evidence>
<gene>
    <name evidence="4" type="ORF">GRI97_16550</name>
</gene>
<dbReference type="EMBL" id="WTYJ01000004">
    <property type="protein sequence ID" value="MXP00602.1"/>
    <property type="molecule type" value="Genomic_DNA"/>
</dbReference>
<dbReference type="InterPro" id="IPR003961">
    <property type="entry name" value="FN3_dom"/>
</dbReference>
<dbReference type="Pfam" id="PF00149">
    <property type="entry name" value="Metallophos"/>
    <property type="match status" value="1"/>
</dbReference>
<organism evidence="4 5">
    <name type="scientific">Croceibacterium xixiisoli</name>
    <dbReference type="NCBI Taxonomy" id="1476466"/>
    <lineage>
        <taxon>Bacteria</taxon>
        <taxon>Pseudomonadati</taxon>
        <taxon>Pseudomonadota</taxon>
        <taxon>Alphaproteobacteria</taxon>
        <taxon>Sphingomonadales</taxon>
        <taxon>Erythrobacteraceae</taxon>
        <taxon>Croceibacterium</taxon>
    </lineage>
</organism>
<dbReference type="SUPFAM" id="SSF49899">
    <property type="entry name" value="Concanavalin A-like lectins/glucanases"/>
    <property type="match status" value="1"/>
</dbReference>
<comment type="caution">
    <text evidence="4">The sequence shown here is derived from an EMBL/GenBank/DDBJ whole genome shotgun (WGS) entry which is preliminary data.</text>
</comment>
<protein>
    <recommendedName>
        <fullName evidence="3">Fibronectin type-III domain-containing protein</fullName>
    </recommendedName>
</protein>
<dbReference type="SUPFAM" id="SSF49363">
    <property type="entry name" value="Purple acid phosphatase, N-terminal domain"/>
    <property type="match status" value="1"/>
</dbReference>
<reference evidence="4 5" key="1">
    <citation type="submission" date="2019-12" db="EMBL/GenBank/DDBJ databases">
        <title>Genomic-based taxomic classification of the family Erythrobacteraceae.</title>
        <authorList>
            <person name="Xu L."/>
        </authorList>
    </citation>
    <scope>NUCLEOTIDE SEQUENCE [LARGE SCALE GENOMIC DNA]</scope>
    <source>
        <strain evidence="4 5">S36</strain>
    </source>
</reference>
<evidence type="ECO:0000256" key="1">
    <source>
        <dbReference type="ARBA" id="ARBA00022729"/>
    </source>
</evidence>
<dbReference type="PROSITE" id="PS51257">
    <property type="entry name" value="PROKAR_LIPOPROTEIN"/>
    <property type="match status" value="1"/>
</dbReference>
<dbReference type="Gene3D" id="2.60.120.200">
    <property type="match status" value="1"/>
</dbReference>
<dbReference type="AlphaFoldDB" id="A0A6I4TZU8"/>
<accession>A0A6I4TZU8</accession>
<dbReference type="GO" id="GO:0046872">
    <property type="term" value="F:metal ion binding"/>
    <property type="evidence" value="ECO:0007669"/>
    <property type="project" value="InterPro"/>
</dbReference>
<evidence type="ECO:0000259" key="3">
    <source>
        <dbReference type="PROSITE" id="PS50853"/>
    </source>
</evidence>
<name>A0A6I4TZU8_9SPHN</name>
<dbReference type="Pfam" id="PF13385">
    <property type="entry name" value="Laminin_G_3"/>
    <property type="match status" value="1"/>
</dbReference>
<feature type="domain" description="Fibronectin type-III" evidence="3">
    <location>
        <begin position="256"/>
        <end position="345"/>
    </location>
</feature>
<proteinExistence type="predicted"/>
<evidence type="ECO:0000313" key="4">
    <source>
        <dbReference type="EMBL" id="MXP00602.1"/>
    </source>
</evidence>
<dbReference type="CDD" id="cd00063">
    <property type="entry name" value="FN3"/>
    <property type="match status" value="1"/>
</dbReference>
<evidence type="ECO:0000256" key="2">
    <source>
        <dbReference type="SAM" id="SignalP"/>
    </source>
</evidence>
<keyword evidence="5" id="KW-1185">Reference proteome</keyword>
<dbReference type="InterPro" id="IPR008963">
    <property type="entry name" value="Purple_acid_Pase-like_N"/>
</dbReference>
<dbReference type="PROSITE" id="PS50853">
    <property type="entry name" value="FN3"/>
    <property type="match status" value="1"/>
</dbReference>
<dbReference type="GO" id="GO:0003993">
    <property type="term" value="F:acid phosphatase activity"/>
    <property type="evidence" value="ECO:0007669"/>
    <property type="project" value="InterPro"/>
</dbReference>
<dbReference type="Proteomes" id="UP000469430">
    <property type="component" value="Unassembled WGS sequence"/>
</dbReference>
<dbReference type="Gene3D" id="3.60.21.10">
    <property type="match status" value="1"/>
</dbReference>
<dbReference type="PANTHER" id="PTHR22953">
    <property type="entry name" value="ACID PHOSPHATASE RELATED"/>
    <property type="match status" value="1"/>
</dbReference>
<sequence>MMTGSQRLAGMITTGAMTACAMIALLAGTAQAAAGDQPVATPVVERVFPLDNPLPRRAGGVQPRPEAQPLTVGAVPVARRLGDLVETDRQNVPAQLPAGDFTVELWLLDHVNQPVGTLIGTDSTASDGWVLGYRSGQAMFGPLAAGQATPSAQAPVGEGFKEFWHHLVGVREGREWRLYVNGALAAQTTADAPSAAVASLDLTGYFAAERFMHLPDLVKANATYDHALDQAEIAAVFARRTALVEQGILAPGELHFTQPPYLNSPTTSSMELSWETDRPAAARVEWGETAESLQQRSFPANGQRLGGMQLDGLKADTPYFYRVVVRDDAGGERDSGLLSFRTAPEPGMPFTIAISGDTEARTHINSRMSALIWEERPSLFMLAGDLTDGGSAENRFQWTHEYFAGMGPLFGRVPVVAAPGNGEEELQWFRHYHRQPGDEAFFSLPYGDAEIFVLDSNLEDREEREPGFRARQRVWLEQALARSTAKWKIAIHHHALMSTDDDDYGDSWTGKSTASDPEAIADFQSLYEKYNVDLVIQGHLHTYERSWPIRDGQIDPARGVTYVQVGGMGGNLEDFQPTKPWFNRKNFRDHHFLMLRGAGDRLEAEVIDADGRLRDSFTLSSR</sequence>
<keyword evidence="1 2" id="KW-0732">Signal</keyword>
<dbReference type="InterPro" id="IPR004843">
    <property type="entry name" value="Calcineurin-like_PHP"/>
</dbReference>
<dbReference type="InterPro" id="IPR039331">
    <property type="entry name" value="PAPs-like"/>
</dbReference>
<dbReference type="InterPro" id="IPR029052">
    <property type="entry name" value="Metallo-depent_PP-like"/>
</dbReference>
<dbReference type="PANTHER" id="PTHR22953:SF153">
    <property type="entry name" value="PURPLE ACID PHOSPHATASE"/>
    <property type="match status" value="1"/>
</dbReference>
<dbReference type="SUPFAM" id="SSF56300">
    <property type="entry name" value="Metallo-dependent phosphatases"/>
    <property type="match status" value="1"/>
</dbReference>
<feature type="signal peptide" evidence="2">
    <location>
        <begin position="1"/>
        <end position="32"/>
    </location>
</feature>
<feature type="chain" id="PRO_5026337600" description="Fibronectin type-III domain-containing protein" evidence="2">
    <location>
        <begin position="33"/>
        <end position="622"/>
    </location>
</feature>
<dbReference type="InterPro" id="IPR013320">
    <property type="entry name" value="ConA-like_dom_sf"/>
</dbReference>